<keyword evidence="2" id="KW-0812">Transmembrane</keyword>
<feature type="transmembrane region" description="Helical" evidence="2">
    <location>
        <begin position="12"/>
        <end position="30"/>
    </location>
</feature>
<keyword evidence="2" id="KW-1133">Transmembrane helix</keyword>
<feature type="region of interest" description="Disordered" evidence="1">
    <location>
        <begin position="111"/>
        <end position="133"/>
    </location>
</feature>
<dbReference type="RefSeq" id="WP_119524159.1">
    <property type="nucleotide sequence ID" value="NZ_NRHC01000001.1"/>
</dbReference>
<evidence type="ECO:0000256" key="2">
    <source>
        <dbReference type="SAM" id="Phobius"/>
    </source>
</evidence>
<dbReference type="OrthoDB" id="6194496at2"/>
<comment type="caution">
    <text evidence="3">The sequence shown here is derived from an EMBL/GenBank/DDBJ whole genome shotgun (WGS) entry which is preliminary data.</text>
</comment>
<protein>
    <submittedName>
        <fullName evidence="3">Protein TolA</fullName>
    </submittedName>
</protein>
<reference evidence="3 4" key="1">
    <citation type="submission" date="2017-08" db="EMBL/GenBank/DDBJ databases">
        <title>Reclassification of Bisgaard taxon 37 and 44.</title>
        <authorList>
            <person name="Christensen H."/>
        </authorList>
    </citation>
    <scope>NUCLEOTIDE SEQUENCE [LARGE SCALE GENOMIC DNA]</scope>
    <source>
        <strain evidence="3 4">B96_3</strain>
    </source>
</reference>
<accession>A0A3A1YBJ9</accession>
<keyword evidence="2" id="KW-0472">Membrane</keyword>
<dbReference type="InterPro" id="IPR014161">
    <property type="entry name" value="Tol-Pal_TolA"/>
</dbReference>
<keyword evidence="4" id="KW-1185">Reference proteome</keyword>
<dbReference type="GO" id="GO:0016020">
    <property type="term" value="C:membrane"/>
    <property type="evidence" value="ECO:0007669"/>
    <property type="project" value="InterPro"/>
</dbReference>
<evidence type="ECO:0000313" key="4">
    <source>
        <dbReference type="Proteomes" id="UP000265691"/>
    </source>
</evidence>
<dbReference type="SUPFAM" id="SSF74653">
    <property type="entry name" value="TolA/TonB C-terminal domain"/>
    <property type="match status" value="1"/>
</dbReference>
<dbReference type="GO" id="GO:0043213">
    <property type="term" value="P:bacteriocin transport"/>
    <property type="evidence" value="ECO:0007669"/>
    <property type="project" value="InterPro"/>
</dbReference>
<dbReference type="Pfam" id="PF06519">
    <property type="entry name" value="TolA"/>
    <property type="match status" value="1"/>
</dbReference>
<gene>
    <name evidence="3" type="primary">tolA</name>
    <name evidence="3" type="ORF">CKF54_00095</name>
</gene>
<dbReference type="EMBL" id="NRHC01000001">
    <property type="protein sequence ID" value="RIY34560.1"/>
    <property type="molecule type" value="Genomic_DNA"/>
</dbReference>
<dbReference type="AlphaFoldDB" id="A0A3A1YBJ9"/>
<evidence type="ECO:0000313" key="3">
    <source>
        <dbReference type="EMBL" id="RIY34560.1"/>
    </source>
</evidence>
<organism evidence="3 4">
    <name type="scientific">Psittacicella hinzii</name>
    <dbReference type="NCBI Taxonomy" id="2028575"/>
    <lineage>
        <taxon>Bacteria</taxon>
        <taxon>Pseudomonadati</taxon>
        <taxon>Pseudomonadota</taxon>
        <taxon>Gammaproteobacteria</taxon>
        <taxon>Pasteurellales</taxon>
        <taxon>Psittacicellaceae</taxon>
        <taxon>Psittacicella</taxon>
    </lineage>
</organism>
<dbReference type="NCBIfam" id="TIGR02794">
    <property type="entry name" value="tolA_full"/>
    <property type="match status" value="1"/>
</dbReference>
<name>A0A3A1YBJ9_9GAMM</name>
<proteinExistence type="predicted"/>
<sequence>MNSNRKGLWWQLFLAIVLHASLLLVGLINWSNMQKPQEASGMQGDISLVEGNNGAPEPIKISLDTGDVVDARQLIAKRKLDAAKAKAEEEAKAKAEEAAKAKAAEEARAKAEAEAKARAEEEQAKAKAEADAKARAEAEAKAKAEAEAKAKAEAEAKAKAEAAKKSKEDDLGKIIQESQAKQTKQSQPSKKAEQNAKYNDAFASLLGEGGGDGSRTTNASAGDFERYKAKIQNEINNNFSYNPAFIGKRCAIDVRISSDGSIAIYNGSQNGQANVCALGEQAIINTVRVTPPSNDFMSQVNRVTLVFIIK</sequence>
<dbReference type="GO" id="GO:0019534">
    <property type="term" value="F:toxin transmembrane transporter activity"/>
    <property type="evidence" value="ECO:0007669"/>
    <property type="project" value="InterPro"/>
</dbReference>
<dbReference type="Gene3D" id="3.30.1150.10">
    <property type="match status" value="1"/>
</dbReference>
<dbReference type="Proteomes" id="UP000265691">
    <property type="component" value="Unassembled WGS sequence"/>
</dbReference>
<evidence type="ECO:0000256" key="1">
    <source>
        <dbReference type="SAM" id="MobiDB-lite"/>
    </source>
</evidence>